<protein>
    <submittedName>
        <fullName evidence="4">Aminotransferase</fullName>
    </submittedName>
</protein>
<proteinExistence type="inferred from homology"/>
<dbReference type="GO" id="GO:0008483">
    <property type="term" value="F:transaminase activity"/>
    <property type="evidence" value="ECO:0007669"/>
    <property type="project" value="UniProtKB-KW"/>
</dbReference>
<keyword evidence="4" id="KW-0032">Aminotransferase</keyword>
<organism evidence="4 5">
    <name type="scientific">Lentibacillus juripiscarius</name>
    <dbReference type="NCBI Taxonomy" id="257446"/>
    <lineage>
        <taxon>Bacteria</taxon>
        <taxon>Bacillati</taxon>
        <taxon>Bacillota</taxon>
        <taxon>Bacilli</taxon>
        <taxon>Bacillales</taxon>
        <taxon>Bacillaceae</taxon>
        <taxon>Lentibacillus</taxon>
    </lineage>
</organism>
<keyword evidence="2 3" id="KW-0663">Pyridoxal phosphate</keyword>
<dbReference type="RefSeq" id="WP_382395343.1">
    <property type="nucleotide sequence ID" value="NZ_JBHUNA010000038.1"/>
</dbReference>
<dbReference type="Gene3D" id="3.40.640.10">
    <property type="entry name" value="Type I PLP-dependent aspartate aminotransferase-like (Major domain)"/>
    <property type="match status" value="1"/>
</dbReference>
<dbReference type="PANTHER" id="PTHR43094">
    <property type="entry name" value="AMINOTRANSFERASE"/>
    <property type="match status" value="1"/>
</dbReference>
<dbReference type="InterPro" id="IPR005814">
    <property type="entry name" value="Aminotrans_3"/>
</dbReference>
<dbReference type="EMBL" id="JBHUNA010000038">
    <property type="protein sequence ID" value="MFD2762139.1"/>
    <property type="molecule type" value="Genomic_DNA"/>
</dbReference>
<keyword evidence="5" id="KW-1185">Reference proteome</keyword>
<comment type="caution">
    <text evidence="4">The sequence shown here is derived from an EMBL/GenBank/DDBJ whole genome shotgun (WGS) entry which is preliminary data.</text>
</comment>
<dbReference type="Gene3D" id="3.90.1150.10">
    <property type="entry name" value="Aspartate Aminotransferase, domain 1"/>
    <property type="match status" value="1"/>
</dbReference>
<comment type="similarity">
    <text evidence="1 3">Belongs to the class-III pyridoxal-phosphate-dependent aminotransferase family.</text>
</comment>
<dbReference type="InterPro" id="IPR015422">
    <property type="entry name" value="PyrdxlP-dep_Trfase_small"/>
</dbReference>
<dbReference type="InterPro" id="IPR015424">
    <property type="entry name" value="PyrdxlP-dep_Trfase"/>
</dbReference>
<dbReference type="InterPro" id="IPR049704">
    <property type="entry name" value="Aminotrans_3_PPA_site"/>
</dbReference>
<dbReference type="CDD" id="cd00610">
    <property type="entry name" value="OAT_like"/>
    <property type="match status" value="1"/>
</dbReference>
<name>A0ABW5VC42_9BACI</name>
<sequence length="451" mass="49683">MKTEAEMNRVSAAENSHLWNAMHKHDPDAKAMVAESGKGSWFQDEEGNQYLDGVSGLWCLNLGYGRQEIADAAAEQMKQLSYFPLTMNHKPAIQLANKISDLLGSDYQTFFSNSGSEANETAFKIARQYHIQTGNPTKYKVISRYRGYHGSTLGAMSATAQANRRVKYDPPAPGFLHVSPPYSYRSLYAGTPEEKDLSAADELEEKITWEGEETVAAVIMEPFISGGGVIIPSMKYIERVVEICKKHQVLLIMDEVVAGFGRTGEMFGFKHANGVEPDIVTMAKGLTSGYLPLGATAVRNEIYKEFKQEGNDNYFRHVSTYGGHPAACAVALENIRIIEEENIVDRVKQLGKTKLSELHDLADHKNVGEVRQAGFLLGMEMVEDKESKTPLSEEKMGEIVGKCKQKGLIIGKNGATVPGGNNILIIAPPLSSTEEDLNFIIETVQSVIHSM</sequence>
<gene>
    <name evidence="4" type="ORF">ACFSUO_14365</name>
</gene>
<dbReference type="NCBIfam" id="NF005812">
    <property type="entry name" value="PRK07678.1"/>
    <property type="match status" value="1"/>
</dbReference>
<dbReference type="Pfam" id="PF00202">
    <property type="entry name" value="Aminotran_3"/>
    <property type="match status" value="1"/>
</dbReference>
<evidence type="ECO:0000256" key="2">
    <source>
        <dbReference type="ARBA" id="ARBA00022898"/>
    </source>
</evidence>
<keyword evidence="4" id="KW-0808">Transferase</keyword>
<dbReference type="PIRSF" id="PIRSF000521">
    <property type="entry name" value="Transaminase_4ab_Lys_Orn"/>
    <property type="match status" value="1"/>
</dbReference>
<dbReference type="SUPFAM" id="SSF53383">
    <property type="entry name" value="PLP-dependent transferases"/>
    <property type="match status" value="1"/>
</dbReference>
<reference evidence="5" key="1">
    <citation type="journal article" date="2019" name="Int. J. Syst. Evol. Microbiol.">
        <title>The Global Catalogue of Microorganisms (GCM) 10K type strain sequencing project: providing services to taxonomists for standard genome sequencing and annotation.</title>
        <authorList>
            <consortium name="The Broad Institute Genomics Platform"/>
            <consortium name="The Broad Institute Genome Sequencing Center for Infectious Disease"/>
            <person name="Wu L."/>
            <person name="Ma J."/>
        </authorList>
    </citation>
    <scope>NUCLEOTIDE SEQUENCE [LARGE SCALE GENOMIC DNA]</scope>
    <source>
        <strain evidence="5">TISTR 1535</strain>
    </source>
</reference>
<dbReference type="PANTHER" id="PTHR43094:SF1">
    <property type="entry name" value="AMINOTRANSFERASE CLASS-III"/>
    <property type="match status" value="1"/>
</dbReference>
<evidence type="ECO:0000313" key="4">
    <source>
        <dbReference type="EMBL" id="MFD2762139.1"/>
    </source>
</evidence>
<evidence type="ECO:0000256" key="1">
    <source>
        <dbReference type="ARBA" id="ARBA00008954"/>
    </source>
</evidence>
<dbReference type="InterPro" id="IPR015421">
    <property type="entry name" value="PyrdxlP-dep_Trfase_major"/>
</dbReference>
<dbReference type="Proteomes" id="UP001597502">
    <property type="component" value="Unassembled WGS sequence"/>
</dbReference>
<evidence type="ECO:0000256" key="3">
    <source>
        <dbReference type="RuleBase" id="RU003560"/>
    </source>
</evidence>
<dbReference type="PROSITE" id="PS00600">
    <property type="entry name" value="AA_TRANSFER_CLASS_3"/>
    <property type="match status" value="1"/>
</dbReference>
<evidence type="ECO:0000313" key="5">
    <source>
        <dbReference type="Proteomes" id="UP001597502"/>
    </source>
</evidence>
<accession>A0ABW5VC42</accession>